<evidence type="ECO:0000313" key="2">
    <source>
        <dbReference type="EMBL" id="MBY8879934.1"/>
    </source>
</evidence>
<dbReference type="Pfam" id="PF19692">
    <property type="entry name" value="DUF6193"/>
    <property type="match status" value="1"/>
</dbReference>
<dbReference type="InterPro" id="IPR045682">
    <property type="entry name" value="DUF6193"/>
</dbReference>
<name>A0ABS7QB58_9ACTN</name>
<reference evidence="2 3" key="1">
    <citation type="submission" date="2021-08" db="EMBL/GenBank/DDBJ databases">
        <title>WGS of actinomycetes from Thailand.</title>
        <authorList>
            <person name="Thawai C."/>
        </authorList>
    </citation>
    <scope>NUCLEOTIDE SEQUENCE [LARGE SCALE GENOMIC DNA]</scope>
    <source>
        <strain evidence="2 3">PLK6-54</strain>
    </source>
</reference>
<organism evidence="2 3">
    <name type="scientific">Actinacidiphila acidipaludis</name>
    <dbReference type="NCBI Taxonomy" id="2873382"/>
    <lineage>
        <taxon>Bacteria</taxon>
        <taxon>Bacillati</taxon>
        <taxon>Actinomycetota</taxon>
        <taxon>Actinomycetes</taxon>
        <taxon>Kitasatosporales</taxon>
        <taxon>Streptomycetaceae</taxon>
        <taxon>Actinacidiphila</taxon>
    </lineage>
</organism>
<gene>
    <name evidence="2" type="ORF">K7862_20190</name>
</gene>
<dbReference type="RefSeq" id="WP_222964477.1">
    <property type="nucleotide sequence ID" value="NZ_JAINZZ010000025.1"/>
</dbReference>
<accession>A0ABS7QB58</accession>
<comment type="caution">
    <text evidence="2">The sequence shown here is derived from an EMBL/GenBank/DDBJ whole genome shotgun (WGS) entry which is preliminary data.</text>
</comment>
<evidence type="ECO:0000256" key="1">
    <source>
        <dbReference type="SAM" id="MobiDB-lite"/>
    </source>
</evidence>
<keyword evidence="3" id="KW-1185">Reference proteome</keyword>
<proteinExistence type="predicted"/>
<protein>
    <submittedName>
        <fullName evidence="2">Uncharacterized protein</fullName>
    </submittedName>
</protein>
<dbReference type="EMBL" id="JAINZZ010000025">
    <property type="protein sequence ID" value="MBY8879934.1"/>
    <property type="molecule type" value="Genomic_DNA"/>
</dbReference>
<sequence length="248" mass="26499">MTSRDERLAQFYPDLMATGGLVTAINERARHLGVPLGKVVPGRGSSGERSAALNSPTGYLAVTLSESKRRFIVRIWDRGVELAAGGSPELDDVVRVGFAWQSGRTLRGIKEEHAFLLFDELAEAHERGDAVAFRWRMLRDDPDARIAALAVAAASVPEVAGLFPYLSHHTLRLSRVTGYPYTGDAPYVAPYSTPGPSYQVFAGDPVRVVADTESAGEAIRAVADRLPPGYGPARAGTADDLEGGPGTP</sequence>
<dbReference type="Proteomes" id="UP000778578">
    <property type="component" value="Unassembled WGS sequence"/>
</dbReference>
<evidence type="ECO:0000313" key="3">
    <source>
        <dbReference type="Proteomes" id="UP000778578"/>
    </source>
</evidence>
<feature type="region of interest" description="Disordered" evidence="1">
    <location>
        <begin position="229"/>
        <end position="248"/>
    </location>
</feature>